<dbReference type="GO" id="GO:0005509">
    <property type="term" value="F:calcium ion binding"/>
    <property type="evidence" value="ECO:0007669"/>
    <property type="project" value="InterPro"/>
</dbReference>
<feature type="domain" description="EF-hand" evidence="2">
    <location>
        <begin position="144"/>
        <end position="179"/>
    </location>
</feature>
<name>A0AAE0LDN6_9CHLO</name>
<feature type="domain" description="EF-hand" evidence="2">
    <location>
        <begin position="104"/>
        <end position="139"/>
    </location>
</feature>
<dbReference type="SUPFAM" id="SSF47473">
    <property type="entry name" value="EF-hand"/>
    <property type="match status" value="1"/>
</dbReference>
<dbReference type="Proteomes" id="UP001190700">
    <property type="component" value="Unassembled WGS sequence"/>
</dbReference>
<dbReference type="InterPro" id="IPR002048">
    <property type="entry name" value="EF_hand_dom"/>
</dbReference>
<comment type="caution">
    <text evidence="3">The sequence shown here is derived from an EMBL/GenBank/DDBJ whole genome shotgun (WGS) entry which is preliminary data.</text>
</comment>
<dbReference type="SMART" id="SM00054">
    <property type="entry name" value="EFh"/>
    <property type="match status" value="3"/>
</dbReference>
<feature type="domain" description="EF-hand" evidence="2">
    <location>
        <begin position="55"/>
        <end position="90"/>
    </location>
</feature>
<gene>
    <name evidence="3" type="ORF">CYMTET_10936</name>
</gene>
<sequence>MFSTIQGPRAVLGGARLWQARPLFVGKVGRRAAVNRRTVQVYAEGFLEDGKKIAGVLKSANSMFKDFDVNNDGELSLEETLGLLNSAEYKEAFESAAGIPIPERSQDDVEQLFKELDADKSGALNRVEFLVLWMTLVKQRCQTDPKSVALALFSFLDSDGDGKLQGREIKRFMPLLGPPGIMMATIPDWAEVNYRKVLGAEEE</sequence>
<dbReference type="Gene3D" id="1.10.238.10">
    <property type="entry name" value="EF-hand"/>
    <property type="match status" value="1"/>
</dbReference>
<evidence type="ECO:0000259" key="2">
    <source>
        <dbReference type="PROSITE" id="PS50222"/>
    </source>
</evidence>
<keyword evidence="1" id="KW-0106">Calcium</keyword>
<dbReference type="EMBL" id="LGRX02003913">
    <property type="protein sequence ID" value="KAK3281267.1"/>
    <property type="molecule type" value="Genomic_DNA"/>
</dbReference>
<keyword evidence="4" id="KW-1185">Reference proteome</keyword>
<dbReference type="Pfam" id="PF13499">
    <property type="entry name" value="EF-hand_7"/>
    <property type="match status" value="1"/>
</dbReference>
<dbReference type="AlphaFoldDB" id="A0AAE0LDN6"/>
<dbReference type="CDD" id="cd00051">
    <property type="entry name" value="EFh"/>
    <property type="match status" value="1"/>
</dbReference>
<proteinExistence type="predicted"/>
<dbReference type="Pfam" id="PF13202">
    <property type="entry name" value="EF-hand_5"/>
    <property type="match status" value="1"/>
</dbReference>
<dbReference type="PROSITE" id="PS50222">
    <property type="entry name" value="EF_HAND_2"/>
    <property type="match status" value="3"/>
</dbReference>
<accession>A0AAE0LDN6</accession>
<protein>
    <recommendedName>
        <fullName evidence="2">EF-hand domain-containing protein</fullName>
    </recommendedName>
</protein>
<dbReference type="InterPro" id="IPR011992">
    <property type="entry name" value="EF-hand-dom_pair"/>
</dbReference>
<dbReference type="InterPro" id="IPR018247">
    <property type="entry name" value="EF_Hand_1_Ca_BS"/>
</dbReference>
<evidence type="ECO:0000313" key="3">
    <source>
        <dbReference type="EMBL" id="KAK3281267.1"/>
    </source>
</evidence>
<reference evidence="3 4" key="1">
    <citation type="journal article" date="2015" name="Genome Biol. Evol.">
        <title>Comparative Genomics of a Bacterivorous Green Alga Reveals Evolutionary Causalities and Consequences of Phago-Mixotrophic Mode of Nutrition.</title>
        <authorList>
            <person name="Burns J.A."/>
            <person name="Paasch A."/>
            <person name="Narechania A."/>
            <person name="Kim E."/>
        </authorList>
    </citation>
    <scope>NUCLEOTIDE SEQUENCE [LARGE SCALE GENOMIC DNA]</scope>
    <source>
        <strain evidence="3 4">PLY_AMNH</strain>
    </source>
</reference>
<dbReference type="PROSITE" id="PS00018">
    <property type="entry name" value="EF_HAND_1"/>
    <property type="match status" value="2"/>
</dbReference>
<evidence type="ECO:0000313" key="4">
    <source>
        <dbReference type="Proteomes" id="UP001190700"/>
    </source>
</evidence>
<evidence type="ECO:0000256" key="1">
    <source>
        <dbReference type="ARBA" id="ARBA00022837"/>
    </source>
</evidence>
<organism evidence="3 4">
    <name type="scientific">Cymbomonas tetramitiformis</name>
    <dbReference type="NCBI Taxonomy" id="36881"/>
    <lineage>
        <taxon>Eukaryota</taxon>
        <taxon>Viridiplantae</taxon>
        <taxon>Chlorophyta</taxon>
        <taxon>Pyramimonadophyceae</taxon>
        <taxon>Pyramimonadales</taxon>
        <taxon>Pyramimonadaceae</taxon>
        <taxon>Cymbomonas</taxon>
    </lineage>
</organism>